<evidence type="ECO:0000256" key="7">
    <source>
        <dbReference type="ARBA" id="ARBA00023237"/>
    </source>
</evidence>
<dbReference type="RefSeq" id="WP_100898905.1">
    <property type="nucleotide sequence ID" value="NZ_CAWNNC010000001.1"/>
</dbReference>
<comment type="similarity">
    <text evidence="2">Belongs to the OmpP1/FadL family.</text>
</comment>
<evidence type="ECO:0000256" key="8">
    <source>
        <dbReference type="SAM" id="SignalP"/>
    </source>
</evidence>
<dbReference type="EMBL" id="CP024785">
    <property type="protein sequence ID" value="AUB37200.1"/>
    <property type="molecule type" value="Genomic_DNA"/>
</dbReference>
<evidence type="ECO:0000256" key="3">
    <source>
        <dbReference type="ARBA" id="ARBA00022452"/>
    </source>
</evidence>
<dbReference type="InterPro" id="IPR005017">
    <property type="entry name" value="OMPP1/FadL/TodX"/>
</dbReference>
<evidence type="ECO:0000313" key="9">
    <source>
        <dbReference type="EMBL" id="AUB37200.1"/>
    </source>
</evidence>
<proteinExistence type="inferred from homology"/>
<sequence length="443" mass="47296">MHKLKQLRVKLSLTPILVALTVNSTASVAFAGGFALNEQSVKGLGNAFAGSAATADDASTIFFNPAGLTRLPDNSFFGASYVIFPTIIFQNQGSNVATGVPLSGGNGGEAGVDIIVPNLYAAWSVSDRLKLGIGINVPFGLSSKYDSNWVGRYQAVESKLTTININPTVAAKLSDNLSVGAGLNIQYAETTLSNAINFGLIGQSVGLPTQSQQADGFVKVSGSDWSVGYNLGVMYEPSKTTRVGLSYRSPITQDIRGNADFTVPASARALTARGQFTDTGANAVLNLPDTLSLAVYQELNPRLAIVGDVTWTNWSRFKELRVQFDNPVQADTVQPENWNDTYRFGVGANYAVSDRLTLRTGITYDPCPVSEEFNTPRLPGGDRTLLGFGASYRPSKSFNFDIGYTHVFVNDSDINQSSSTAGTLKGTFEGGVDIVGLQVSWQF</sequence>
<evidence type="ECO:0000313" key="10">
    <source>
        <dbReference type="Proteomes" id="UP000232003"/>
    </source>
</evidence>
<comment type="subcellular location">
    <subcellularLocation>
        <location evidence="1">Cell outer membrane</location>
        <topology evidence="1">Multi-pass membrane protein</topology>
    </subcellularLocation>
</comment>
<dbReference type="Gene3D" id="2.40.160.60">
    <property type="entry name" value="Outer membrane protein transport protein (OMPP1/FadL/TodX)"/>
    <property type="match status" value="1"/>
</dbReference>
<dbReference type="GO" id="GO:0015483">
    <property type="term" value="F:long-chain fatty acid transporting porin activity"/>
    <property type="evidence" value="ECO:0007669"/>
    <property type="project" value="TreeGrafter"/>
</dbReference>
<dbReference type="Pfam" id="PF03349">
    <property type="entry name" value="Toluene_X"/>
    <property type="match status" value="1"/>
</dbReference>
<evidence type="ECO:0000256" key="5">
    <source>
        <dbReference type="ARBA" id="ARBA00022729"/>
    </source>
</evidence>
<name>A0A2K8SPB6_9NOSO</name>
<keyword evidence="3" id="KW-1134">Transmembrane beta strand</keyword>
<dbReference type="KEGG" id="nfl:COO91_03138"/>
<dbReference type="AlphaFoldDB" id="A0A2K8SPB6"/>
<evidence type="ECO:0000256" key="1">
    <source>
        <dbReference type="ARBA" id="ARBA00004571"/>
    </source>
</evidence>
<gene>
    <name evidence="9" type="ORF">COO91_03138</name>
</gene>
<dbReference type="SUPFAM" id="SSF56935">
    <property type="entry name" value="Porins"/>
    <property type="match status" value="1"/>
</dbReference>
<keyword evidence="10" id="KW-1185">Reference proteome</keyword>
<dbReference type="GO" id="GO:0009279">
    <property type="term" value="C:cell outer membrane"/>
    <property type="evidence" value="ECO:0007669"/>
    <property type="project" value="UniProtKB-SubCell"/>
</dbReference>
<dbReference type="PANTHER" id="PTHR35093:SF8">
    <property type="entry name" value="OUTER MEMBRANE PROTEIN NMB0088-RELATED"/>
    <property type="match status" value="1"/>
</dbReference>
<dbReference type="PANTHER" id="PTHR35093">
    <property type="entry name" value="OUTER MEMBRANE PROTEIN NMB0088-RELATED"/>
    <property type="match status" value="1"/>
</dbReference>
<organism evidence="9 10">
    <name type="scientific">Nostoc flagelliforme CCNUN1</name>
    <dbReference type="NCBI Taxonomy" id="2038116"/>
    <lineage>
        <taxon>Bacteria</taxon>
        <taxon>Bacillati</taxon>
        <taxon>Cyanobacteriota</taxon>
        <taxon>Cyanophyceae</taxon>
        <taxon>Nostocales</taxon>
        <taxon>Nostocaceae</taxon>
        <taxon>Nostoc</taxon>
    </lineage>
</organism>
<evidence type="ECO:0000256" key="6">
    <source>
        <dbReference type="ARBA" id="ARBA00023136"/>
    </source>
</evidence>
<keyword evidence="5 8" id="KW-0732">Signal</keyword>
<keyword evidence="4" id="KW-0812">Transmembrane</keyword>
<dbReference type="Proteomes" id="UP000232003">
    <property type="component" value="Chromosome"/>
</dbReference>
<feature type="chain" id="PRO_5014998327" evidence="8">
    <location>
        <begin position="32"/>
        <end position="443"/>
    </location>
</feature>
<accession>A0A2K8SPB6</accession>
<dbReference type="OrthoDB" id="9922at2"/>
<reference evidence="9 10" key="1">
    <citation type="submission" date="2017-11" db="EMBL/GenBank/DDBJ databases">
        <title>Complete genome of a free-living desiccation-tolerant cyanobacterium and its photosynthetic adaptation to extreme terrestrial habitat.</title>
        <authorList>
            <person name="Shang J."/>
        </authorList>
    </citation>
    <scope>NUCLEOTIDE SEQUENCE [LARGE SCALE GENOMIC DNA]</scope>
    <source>
        <strain evidence="9 10">CCNUN1</strain>
    </source>
</reference>
<evidence type="ECO:0000256" key="4">
    <source>
        <dbReference type="ARBA" id="ARBA00022692"/>
    </source>
</evidence>
<keyword evidence="7" id="KW-0998">Cell outer membrane</keyword>
<feature type="signal peptide" evidence="8">
    <location>
        <begin position="1"/>
        <end position="31"/>
    </location>
</feature>
<keyword evidence="6" id="KW-0472">Membrane</keyword>
<protein>
    <submittedName>
        <fullName evidence="9">FadL, long-chain fatty acid transport protein</fullName>
    </submittedName>
</protein>
<evidence type="ECO:0000256" key="2">
    <source>
        <dbReference type="ARBA" id="ARBA00008163"/>
    </source>
</evidence>